<evidence type="ECO:0008006" key="4">
    <source>
        <dbReference type="Google" id="ProtNLM"/>
    </source>
</evidence>
<dbReference type="InterPro" id="IPR014960">
    <property type="entry name" value="DUF1828"/>
</dbReference>
<dbReference type="AlphaFoldDB" id="A0A645B1Y6"/>
<comment type="caution">
    <text evidence="3">The sequence shown here is derived from an EMBL/GenBank/DDBJ whole genome shotgun (WGS) entry which is preliminary data.</text>
</comment>
<accession>A0A645B1Y6</accession>
<reference evidence="3" key="1">
    <citation type="submission" date="2019-08" db="EMBL/GenBank/DDBJ databases">
        <authorList>
            <person name="Kucharzyk K."/>
            <person name="Murdoch R.W."/>
            <person name="Higgins S."/>
            <person name="Loffler F."/>
        </authorList>
    </citation>
    <scope>NUCLEOTIDE SEQUENCE</scope>
</reference>
<dbReference type="InterPro" id="IPR014961">
    <property type="entry name" value="DUF1829"/>
</dbReference>
<organism evidence="3">
    <name type="scientific">bioreactor metagenome</name>
    <dbReference type="NCBI Taxonomy" id="1076179"/>
    <lineage>
        <taxon>unclassified sequences</taxon>
        <taxon>metagenomes</taxon>
        <taxon>ecological metagenomes</taxon>
    </lineage>
</organism>
<feature type="domain" description="DUF1829" evidence="2">
    <location>
        <begin position="159"/>
        <end position="244"/>
    </location>
</feature>
<protein>
    <recommendedName>
        <fullName evidence="4">DUF1828 domain-containing protein</fullName>
    </recommendedName>
</protein>
<dbReference type="Pfam" id="PF08861">
    <property type="entry name" value="DUF1828"/>
    <property type="match status" value="1"/>
</dbReference>
<evidence type="ECO:0000259" key="1">
    <source>
        <dbReference type="Pfam" id="PF08861"/>
    </source>
</evidence>
<sequence>MEIDVEKLINQYVNWLKSEITISKCDEHFEITSPYLDRNNDYLQIYVRQADNGAVFLTDDGYILSSLAAEGVTIVGSRKQLLNNILRKYGVTLAENALTIKTTVKDFGQKKHMLLQAMLAVDDMFMTSQSRVASFFLEDIQEFFSINDIYYTDNVQFTGTSGYIHTYDYVLQRSRTRPERLCRALNSPTKTNVTNILFGWEDTKTTRHNDSKLIVFINDENKISPGVIESLENYDAATILWSERSQPGTIDLLSA</sequence>
<dbReference type="Pfam" id="PF08862">
    <property type="entry name" value="DUF1829"/>
    <property type="match status" value="1"/>
</dbReference>
<proteinExistence type="predicted"/>
<dbReference type="EMBL" id="VSSQ01017116">
    <property type="protein sequence ID" value="MPM59088.1"/>
    <property type="molecule type" value="Genomic_DNA"/>
</dbReference>
<evidence type="ECO:0000259" key="2">
    <source>
        <dbReference type="Pfam" id="PF08862"/>
    </source>
</evidence>
<gene>
    <name evidence="3" type="ORF">SDC9_105926</name>
</gene>
<evidence type="ECO:0000313" key="3">
    <source>
        <dbReference type="EMBL" id="MPM59088.1"/>
    </source>
</evidence>
<feature type="domain" description="DUF1828" evidence="1">
    <location>
        <begin position="33"/>
        <end position="121"/>
    </location>
</feature>
<name>A0A645B1Y6_9ZZZZ</name>